<accession>A0A378Y8H3</accession>
<keyword evidence="2" id="KW-1185">Reference proteome</keyword>
<proteinExistence type="predicted"/>
<sequence length="134" mass="14183">MKPLRTPADPAKTIKDYLAAVVPGLVDAPAPEFGMTLRADWKPTSAPAVAVFDDGGPNRWPVATAPTIRITVWSNGRDRSRQIAGVCLGVLLSHRVPGVATITQPTALLEAVDSHNTGRMCSFTVRALARTLAG</sequence>
<gene>
    <name evidence="1" type="ORF">NCTC1934_00087</name>
</gene>
<evidence type="ECO:0008006" key="3">
    <source>
        <dbReference type="Google" id="ProtNLM"/>
    </source>
</evidence>
<dbReference type="RefSeq" id="WP_115061432.1">
    <property type="nucleotide sequence ID" value="NZ_UGRY01000002.1"/>
</dbReference>
<reference evidence="1 2" key="1">
    <citation type="submission" date="2018-06" db="EMBL/GenBank/DDBJ databases">
        <authorList>
            <consortium name="Pathogen Informatics"/>
            <person name="Doyle S."/>
        </authorList>
    </citation>
    <scope>NUCLEOTIDE SEQUENCE [LARGE SCALE GENOMIC DNA]</scope>
    <source>
        <strain evidence="1 2">NCTC1934</strain>
    </source>
</reference>
<organism evidence="1 2">
    <name type="scientific">Nocardia otitidiscaviarum</name>
    <dbReference type="NCBI Taxonomy" id="1823"/>
    <lineage>
        <taxon>Bacteria</taxon>
        <taxon>Bacillati</taxon>
        <taxon>Actinomycetota</taxon>
        <taxon>Actinomycetes</taxon>
        <taxon>Mycobacteriales</taxon>
        <taxon>Nocardiaceae</taxon>
        <taxon>Nocardia</taxon>
    </lineage>
</organism>
<evidence type="ECO:0000313" key="2">
    <source>
        <dbReference type="Proteomes" id="UP000255467"/>
    </source>
</evidence>
<dbReference type="AlphaFoldDB" id="A0A378Y8H3"/>
<protein>
    <recommendedName>
        <fullName evidence="3">DUF3168 domain-containing protein</fullName>
    </recommendedName>
</protein>
<dbReference type="STRING" id="1406858.GCA_000710895_02107"/>
<name>A0A378Y8H3_9NOCA</name>
<dbReference type="EMBL" id="UGRY01000002">
    <property type="protein sequence ID" value="SUA72659.1"/>
    <property type="molecule type" value="Genomic_DNA"/>
</dbReference>
<evidence type="ECO:0000313" key="1">
    <source>
        <dbReference type="EMBL" id="SUA72659.1"/>
    </source>
</evidence>
<dbReference type="Proteomes" id="UP000255467">
    <property type="component" value="Unassembled WGS sequence"/>
</dbReference>
<dbReference type="OrthoDB" id="4466953at2"/>